<name>W5T713_BORHE</name>
<dbReference type="EMBL" id="CP005712">
    <property type="protein sequence ID" value="AHH13136.1"/>
    <property type="molecule type" value="Genomic_DNA"/>
</dbReference>
<organism evidence="1">
    <name type="scientific">Borrelia hermsii YBT</name>
    <dbReference type="NCBI Taxonomy" id="1313295"/>
    <lineage>
        <taxon>Bacteria</taxon>
        <taxon>Pseudomonadati</taxon>
        <taxon>Spirochaetota</taxon>
        <taxon>Spirochaetia</taxon>
        <taxon>Spirochaetales</taxon>
        <taxon>Borreliaceae</taxon>
        <taxon>Borrelia</taxon>
    </lineage>
</organism>
<protein>
    <submittedName>
        <fullName evidence="1">Uncharacterized protein</fullName>
    </submittedName>
</protein>
<evidence type="ECO:0000313" key="1">
    <source>
        <dbReference type="EMBL" id="AHH13136.1"/>
    </source>
</evidence>
<keyword evidence="1" id="KW-0614">Plasmid</keyword>
<proteinExistence type="predicted"/>
<sequence length="41" mass="4403">MSPDLTALNPNASPIAFPKIPKISLNPCPILISESNKEILD</sequence>
<accession>W5T713</accession>
<dbReference type="HOGENOM" id="CLU_3266596_0_0_12"/>
<gene>
    <name evidence="1" type="ORF">BHO_0900037</name>
</gene>
<dbReference type="AlphaFoldDB" id="W5T713"/>
<geneLocation type="plasmid" evidence="1">
    <name>unnamed</name>
</geneLocation>
<reference evidence="1" key="1">
    <citation type="submission" date="2013-04" db="EMBL/GenBank/DDBJ databases">
        <title>Comparative Genomics of Relapsing Fever Spirochetes.</title>
        <authorList>
            <person name="Schwan T.G."/>
            <person name="Raffel S.J."/>
            <person name="Porcella S.F."/>
            <person name="Martens C.A."/>
            <person name="Bruno D.P."/>
            <person name="Ricklefs S.M."/>
            <person name="Barbian K.B."/>
        </authorList>
    </citation>
    <scope>NUCLEOTIDE SEQUENCE</scope>
    <source>
        <strain evidence="1">YBT</strain>
        <plasmid evidence="1">unnamed</plasmid>
    </source>
</reference>